<evidence type="ECO:0000313" key="2">
    <source>
        <dbReference type="Proteomes" id="UP000184532"/>
    </source>
</evidence>
<dbReference type="STRING" id="570519.SAMN04488116_1412"/>
<sequence length="46" mass="4854">MYITNSGLGTTLNPCSRKITSAGLVQACLVVCQVNLDTVKALDVEI</sequence>
<proteinExistence type="predicted"/>
<gene>
    <name evidence="1" type="ORF">SAMN04488116_1412</name>
</gene>
<keyword evidence="2" id="KW-1185">Reference proteome</keyword>
<accession>A0A1M5K6M3</accession>
<reference evidence="2" key="1">
    <citation type="submission" date="2016-11" db="EMBL/GenBank/DDBJ databases">
        <authorList>
            <person name="Varghese N."/>
            <person name="Submissions S."/>
        </authorList>
    </citation>
    <scope>NUCLEOTIDE SEQUENCE [LARGE SCALE GENOMIC DNA]</scope>
    <source>
        <strain evidence="2">DSM 22638</strain>
    </source>
</reference>
<evidence type="ECO:0000313" key="1">
    <source>
        <dbReference type="EMBL" id="SHG48458.1"/>
    </source>
</evidence>
<protein>
    <submittedName>
        <fullName evidence="1">Uncharacterized protein</fullName>
    </submittedName>
</protein>
<dbReference type="AlphaFoldDB" id="A0A1M5K6M3"/>
<name>A0A1M5K6M3_9FLAO</name>
<dbReference type="EMBL" id="FQWL01000002">
    <property type="protein sequence ID" value="SHG48458.1"/>
    <property type="molecule type" value="Genomic_DNA"/>
</dbReference>
<organism evidence="1 2">
    <name type="scientific">Flagellimonas flava</name>
    <dbReference type="NCBI Taxonomy" id="570519"/>
    <lineage>
        <taxon>Bacteria</taxon>
        <taxon>Pseudomonadati</taxon>
        <taxon>Bacteroidota</taxon>
        <taxon>Flavobacteriia</taxon>
        <taxon>Flavobacteriales</taxon>
        <taxon>Flavobacteriaceae</taxon>
        <taxon>Flagellimonas</taxon>
    </lineage>
</organism>
<dbReference type="Proteomes" id="UP000184532">
    <property type="component" value="Unassembled WGS sequence"/>
</dbReference>